<evidence type="ECO:0000259" key="8">
    <source>
        <dbReference type="Pfam" id="PF10502"/>
    </source>
</evidence>
<evidence type="ECO:0000256" key="7">
    <source>
        <dbReference type="SAM" id="Phobius"/>
    </source>
</evidence>
<evidence type="ECO:0000256" key="3">
    <source>
        <dbReference type="ARBA" id="ARBA00022989"/>
    </source>
</evidence>
<keyword evidence="4 7" id="KW-0472">Membrane</keyword>
<evidence type="ECO:0000256" key="6">
    <source>
        <dbReference type="SAM" id="MobiDB-lite"/>
    </source>
</evidence>
<dbReference type="SUPFAM" id="SSF51306">
    <property type="entry name" value="LexA/Signal peptidase"/>
    <property type="match status" value="1"/>
</dbReference>
<reference evidence="9 10" key="1">
    <citation type="submission" date="2020-08" db="EMBL/GenBank/DDBJ databases">
        <title>A Genomic Blueprint of the Chicken Gut Microbiome.</title>
        <authorList>
            <person name="Gilroy R."/>
            <person name="Ravi A."/>
            <person name="Getino M."/>
            <person name="Pursley I."/>
            <person name="Horton D.L."/>
            <person name="Alikhan N.-F."/>
            <person name="Baker D."/>
            <person name="Gharbi K."/>
            <person name="Hall N."/>
            <person name="Watson M."/>
            <person name="Adriaenssens E.M."/>
            <person name="Foster-Nyarko E."/>
            <person name="Jarju S."/>
            <person name="Secka A."/>
            <person name="Antonio M."/>
            <person name="Oren A."/>
            <person name="Chaudhuri R."/>
            <person name="La Ragione R.M."/>
            <person name="Hildebrand F."/>
            <person name="Pallen M.J."/>
        </authorList>
    </citation>
    <scope>NUCLEOTIDE SEQUENCE [LARGE SCALE GENOMIC DNA]</scope>
    <source>
        <strain evidence="9 10">Sa1CUA4</strain>
    </source>
</reference>
<feature type="region of interest" description="Disordered" evidence="6">
    <location>
        <begin position="1"/>
        <end position="36"/>
    </location>
</feature>
<evidence type="ECO:0000313" key="9">
    <source>
        <dbReference type="EMBL" id="MBD8022547.1"/>
    </source>
</evidence>
<feature type="compositionally biased region" description="Low complexity" evidence="6">
    <location>
        <begin position="227"/>
        <end position="237"/>
    </location>
</feature>
<evidence type="ECO:0000256" key="5">
    <source>
        <dbReference type="NCBIfam" id="TIGR02228"/>
    </source>
</evidence>
<feature type="transmembrane region" description="Helical" evidence="7">
    <location>
        <begin position="182"/>
        <end position="203"/>
    </location>
</feature>
<dbReference type="Pfam" id="PF10502">
    <property type="entry name" value="Peptidase_S26"/>
    <property type="match status" value="1"/>
</dbReference>
<dbReference type="NCBIfam" id="TIGR02228">
    <property type="entry name" value="sigpep_I_arch"/>
    <property type="match status" value="1"/>
</dbReference>
<keyword evidence="3 7" id="KW-1133">Transmembrane helix</keyword>
<dbReference type="Proteomes" id="UP000602532">
    <property type="component" value="Unassembled WGS sequence"/>
</dbReference>
<keyword evidence="2 7" id="KW-0812">Transmembrane</keyword>
<organism evidence="9 10">
    <name type="scientific">Microbacterium gallinarum</name>
    <dbReference type="NCBI Taxonomy" id="2762209"/>
    <lineage>
        <taxon>Bacteria</taxon>
        <taxon>Bacillati</taxon>
        <taxon>Actinomycetota</taxon>
        <taxon>Actinomycetes</taxon>
        <taxon>Micrococcales</taxon>
        <taxon>Microbacteriaceae</taxon>
        <taxon>Microbacterium</taxon>
    </lineage>
</organism>
<sequence length="237" mass="24572">MTTLDAVSGPSDELTDSVTDAAAAASRSGNRPSAEERVSVPRMLLTALSWAVLALVALLAVVVVIVPLVSGSKPYTVLTGSMVPQYSPGTLVVVKPADISEIALGDVITYQLESGKPEVVTHRVVGIGAAADGEPLLITRGDANDADDADPVRGVQIVGKLWYSVPYIGWINSVVTGEARAWALPIVVAGLFVYGIVTIVVGMRDRRRAQSALARGTRREQPGGAAGDAHPAGARNA</sequence>
<evidence type="ECO:0000313" key="10">
    <source>
        <dbReference type="Proteomes" id="UP000602532"/>
    </source>
</evidence>
<dbReference type="CDD" id="cd06530">
    <property type="entry name" value="S26_SPase_I"/>
    <property type="match status" value="1"/>
</dbReference>
<dbReference type="PANTHER" id="PTHR10806:SF6">
    <property type="entry name" value="SIGNAL PEPTIDASE COMPLEX CATALYTIC SUBUNIT SEC11"/>
    <property type="match status" value="1"/>
</dbReference>
<evidence type="ECO:0000256" key="1">
    <source>
        <dbReference type="ARBA" id="ARBA00004370"/>
    </source>
</evidence>
<feature type="domain" description="Peptidase S26" evidence="8">
    <location>
        <begin position="54"/>
        <end position="128"/>
    </location>
</feature>
<proteinExistence type="predicted"/>
<dbReference type="InterPro" id="IPR036286">
    <property type="entry name" value="LexA/Signal_pep-like_sf"/>
</dbReference>
<feature type="transmembrane region" description="Helical" evidence="7">
    <location>
        <begin position="47"/>
        <end position="69"/>
    </location>
</feature>
<dbReference type="GO" id="GO:0009003">
    <property type="term" value="F:signal peptidase activity"/>
    <property type="evidence" value="ECO:0007669"/>
    <property type="project" value="UniProtKB-EC"/>
</dbReference>
<comment type="subcellular location">
    <subcellularLocation>
        <location evidence="1">Membrane</location>
    </subcellularLocation>
</comment>
<keyword evidence="9" id="KW-0378">Hydrolase</keyword>
<dbReference type="EMBL" id="JACSPM010000001">
    <property type="protein sequence ID" value="MBD8022547.1"/>
    <property type="molecule type" value="Genomic_DNA"/>
</dbReference>
<name>A0ABR8WZP8_9MICO</name>
<evidence type="ECO:0000256" key="4">
    <source>
        <dbReference type="ARBA" id="ARBA00023136"/>
    </source>
</evidence>
<gene>
    <name evidence="9" type="ORF">H9622_02945</name>
</gene>
<feature type="region of interest" description="Disordered" evidence="6">
    <location>
        <begin position="212"/>
        <end position="237"/>
    </location>
</feature>
<dbReference type="EC" id="3.4.21.89" evidence="5"/>
<accession>A0ABR8WZP8</accession>
<comment type="caution">
    <text evidence="9">The sequence shown here is derived from an EMBL/GenBank/DDBJ whole genome shotgun (WGS) entry which is preliminary data.</text>
</comment>
<dbReference type="RefSeq" id="WP_191764080.1">
    <property type="nucleotide sequence ID" value="NZ_JACSPM010000001.1"/>
</dbReference>
<keyword evidence="10" id="KW-1185">Reference proteome</keyword>
<evidence type="ECO:0000256" key="2">
    <source>
        <dbReference type="ARBA" id="ARBA00022692"/>
    </source>
</evidence>
<dbReference type="InterPro" id="IPR001733">
    <property type="entry name" value="Peptidase_S26B"/>
</dbReference>
<dbReference type="PANTHER" id="PTHR10806">
    <property type="entry name" value="SIGNAL PEPTIDASE COMPLEX CATALYTIC SUBUNIT SEC11"/>
    <property type="match status" value="1"/>
</dbReference>
<protein>
    <recommendedName>
        <fullName evidence="5">Signal peptidase I</fullName>
        <ecNumber evidence="5">3.4.21.89</ecNumber>
    </recommendedName>
</protein>
<dbReference type="InterPro" id="IPR019533">
    <property type="entry name" value="Peptidase_S26"/>
</dbReference>